<sequence>MILRSAAESVSYERRRGECAVPRCPARRVRLHATPPGRPARPLTRRGDTLFEIIDAMLCENGLVASPVNLTRLTQHRSGHGALHDAPDCGRIEADALRHARTLRAARAAALPHPGTQWTLQ</sequence>
<proteinExistence type="predicted"/>
<reference evidence="2" key="1">
    <citation type="journal article" date="2019" name="Int. J. Syst. Evol. Microbiol.">
        <title>The Global Catalogue of Microorganisms (GCM) 10K type strain sequencing project: providing services to taxonomists for standard genome sequencing and annotation.</title>
        <authorList>
            <consortium name="The Broad Institute Genomics Platform"/>
            <consortium name="The Broad Institute Genome Sequencing Center for Infectious Disease"/>
            <person name="Wu L."/>
            <person name="Ma J."/>
        </authorList>
    </citation>
    <scope>NUCLEOTIDE SEQUENCE [LARGE SCALE GENOMIC DNA]</scope>
    <source>
        <strain evidence="2">JCM 18324</strain>
    </source>
</reference>
<evidence type="ECO:0000313" key="2">
    <source>
        <dbReference type="Proteomes" id="UP001501147"/>
    </source>
</evidence>
<dbReference type="EMBL" id="BAABJV010000012">
    <property type="protein sequence ID" value="GAA4787287.1"/>
    <property type="molecule type" value="Genomic_DNA"/>
</dbReference>
<name>A0ABP9AY03_9ACTN</name>
<gene>
    <name evidence="1" type="ORF">GCM10023329_42860</name>
</gene>
<evidence type="ECO:0000313" key="1">
    <source>
        <dbReference type="EMBL" id="GAA4787287.1"/>
    </source>
</evidence>
<protein>
    <submittedName>
        <fullName evidence="1">Uncharacterized protein</fullName>
    </submittedName>
</protein>
<keyword evidence="2" id="KW-1185">Reference proteome</keyword>
<accession>A0ABP9AY03</accession>
<dbReference type="Proteomes" id="UP001501147">
    <property type="component" value="Unassembled WGS sequence"/>
</dbReference>
<comment type="caution">
    <text evidence="1">The sequence shown here is derived from an EMBL/GenBank/DDBJ whole genome shotgun (WGS) entry which is preliminary data.</text>
</comment>
<organism evidence="1 2">
    <name type="scientific">Streptomyces sanyensis</name>
    <dbReference type="NCBI Taxonomy" id="568869"/>
    <lineage>
        <taxon>Bacteria</taxon>
        <taxon>Bacillati</taxon>
        <taxon>Actinomycetota</taxon>
        <taxon>Actinomycetes</taxon>
        <taxon>Kitasatosporales</taxon>
        <taxon>Streptomycetaceae</taxon>
        <taxon>Streptomyces</taxon>
    </lineage>
</organism>